<evidence type="ECO:0000259" key="7">
    <source>
        <dbReference type="Pfam" id="PF00482"/>
    </source>
</evidence>
<gene>
    <name evidence="8" type="ORF">GCM10023329_34950</name>
</gene>
<evidence type="ECO:0000256" key="6">
    <source>
        <dbReference type="SAM" id="Phobius"/>
    </source>
</evidence>
<dbReference type="Proteomes" id="UP001501147">
    <property type="component" value="Unassembled WGS sequence"/>
</dbReference>
<keyword evidence="9" id="KW-1185">Reference proteome</keyword>
<name>A0ABP9AK31_9ACTN</name>
<protein>
    <recommendedName>
        <fullName evidence="7">Type II secretion system protein GspF domain-containing protein</fullName>
    </recommendedName>
</protein>
<comment type="caution">
    <text evidence="8">The sequence shown here is derived from an EMBL/GenBank/DDBJ whole genome shotgun (WGS) entry which is preliminary data.</text>
</comment>
<dbReference type="PANTHER" id="PTHR35007:SF4">
    <property type="entry name" value="CONSERVED TRANSMEMBRANE PROTEIN-RELATED"/>
    <property type="match status" value="1"/>
</dbReference>
<keyword evidence="3 6" id="KW-0812">Transmembrane</keyword>
<organism evidence="8 9">
    <name type="scientific">Streptomyces sanyensis</name>
    <dbReference type="NCBI Taxonomy" id="568869"/>
    <lineage>
        <taxon>Bacteria</taxon>
        <taxon>Bacillati</taxon>
        <taxon>Actinomycetota</taxon>
        <taxon>Actinomycetes</taxon>
        <taxon>Kitasatosporales</taxon>
        <taxon>Streptomycetaceae</taxon>
        <taxon>Streptomyces</taxon>
    </lineage>
</organism>
<accession>A0ABP9AK31</accession>
<keyword evidence="4 6" id="KW-1133">Transmembrane helix</keyword>
<sequence>MTVDQPLCAAAVCAGAAASLLVAAERGRRRVSLLLPGAAAPVRRPPWSWQRAAEAVRRRREWLCLPLALVLAVLGASPLPLALGAVAVPLVRRALLRRERRARARQRAEAVVALCGAVAAELRAGFQPAQALRFAARQNEALAEAEGAVLAAARFGGDVSAALRTAARRPGAEGLAGMAACWQVAVGSGAGLAAGLERLEAALRADRDRQDDLDAQLAGAWSTVVLLALLPAAGLGMGWALGADPLRVLLHSPAGLVCLAVGGALEAAGLYWATRIVRSGEAA</sequence>
<reference evidence="9" key="1">
    <citation type="journal article" date="2019" name="Int. J. Syst. Evol. Microbiol.">
        <title>The Global Catalogue of Microorganisms (GCM) 10K type strain sequencing project: providing services to taxonomists for standard genome sequencing and annotation.</title>
        <authorList>
            <consortium name="The Broad Institute Genomics Platform"/>
            <consortium name="The Broad Institute Genome Sequencing Center for Infectious Disease"/>
            <person name="Wu L."/>
            <person name="Ma J."/>
        </authorList>
    </citation>
    <scope>NUCLEOTIDE SEQUENCE [LARGE SCALE GENOMIC DNA]</scope>
    <source>
        <strain evidence="9">JCM 18324</strain>
    </source>
</reference>
<evidence type="ECO:0000256" key="4">
    <source>
        <dbReference type="ARBA" id="ARBA00022989"/>
    </source>
</evidence>
<feature type="transmembrane region" description="Helical" evidence="6">
    <location>
        <begin position="217"/>
        <end position="241"/>
    </location>
</feature>
<dbReference type="InterPro" id="IPR018076">
    <property type="entry name" value="T2SS_GspF_dom"/>
</dbReference>
<dbReference type="RefSeq" id="WP_345614373.1">
    <property type="nucleotide sequence ID" value="NZ_BAABJV010000008.1"/>
</dbReference>
<evidence type="ECO:0000256" key="3">
    <source>
        <dbReference type="ARBA" id="ARBA00022692"/>
    </source>
</evidence>
<dbReference type="EMBL" id="BAABJV010000008">
    <property type="protein sequence ID" value="GAA4782184.1"/>
    <property type="molecule type" value="Genomic_DNA"/>
</dbReference>
<evidence type="ECO:0000313" key="9">
    <source>
        <dbReference type="Proteomes" id="UP001501147"/>
    </source>
</evidence>
<evidence type="ECO:0000256" key="1">
    <source>
        <dbReference type="ARBA" id="ARBA00004651"/>
    </source>
</evidence>
<feature type="transmembrane region" description="Helical" evidence="6">
    <location>
        <begin position="67"/>
        <end position="91"/>
    </location>
</feature>
<keyword evidence="5 6" id="KW-0472">Membrane</keyword>
<dbReference type="Pfam" id="PF00482">
    <property type="entry name" value="T2SSF"/>
    <property type="match status" value="1"/>
</dbReference>
<evidence type="ECO:0000256" key="5">
    <source>
        <dbReference type="ARBA" id="ARBA00023136"/>
    </source>
</evidence>
<evidence type="ECO:0000256" key="2">
    <source>
        <dbReference type="ARBA" id="ARBA00022475"/>
    </source>
</evidence>
<feature type="domain" description="Type II secretion system protein GspF" evidence="7">
    <location>
        <begin position="117"/>
        <end position="237"/>
    </location>
</feature>
<keyword evidence="2" id="KW-1003">Cell membrane</keyword>
<evidence type="ECO:0000313" key="8">
    <source>
        <dbReference type="EMBL" id="GAA4782184.1"/>
    </source>
</evidence>
<proteinExistence type="predicted"/>
<feature type="transmembrane region" description="Helical" evidence="6">
    <location>
        <begin position="253"/>
        <end position="273"/>
    </location>
</feature>
<comment type="subcellular location">
    <subcellularLocation>
        <location evidence="1">Cell membrane</location>
        <topology evidence="1">Multi-pass membrane protein</topology>
    </subcellularLocation>
</comment>
<dbReference type="PANTHER" id="PTHR35007">
    <property type="entry name" value="INTEGRAL MEMBRANE PROTEIN-RELATED"/>
    <property type="match status" value="1"/>
</dbReference>